<dbReference type="PANTHER" id="PTHR30203">
    <property type="entry name" value="OUTER MEMBRANE CATION EFFLUX PROTEIN"/>
    <property type="match status" value="1"/>
</dbReference>
<organism evidence="2 3">
    <name type="scientific">Anaeromyxobacter oryzae</name>
    <dbReference type="NCBI Taxonomy" id="2918170"/>
    <lineage>
        <taxon>Bacteria</taxon>
        <taxon>Pseudomonadati</taxon>
        <taxon>Myxococcota</taxon>
        <taxon>Myxococcia</taxon>
        <taxon>Myxococcales</taxon>
        <taxon>Cystobacterineae</taxon>
        <taxon>Anaeromyxobacteraceae</taxon>
        <taxon>Anaeromyxobacter</taxon>
    </lineage>
</organism>
<gene>
    <name evidence="2" type="ORF">AMOR_36770</name>
</gene>
<evidence type="ECO:0000256" key="1">
    <source>
        <dbReference type="ARBA" id="ARBA00007613"/>
    </source>
</evidence>
<protein>
    <submittedName>
        <fullName evidence="2">RND transporter</fullName>
    </submittedName>
</protein>
<evidence type="ECO:0000313" key="3">
    <source>
        <dbReference type="Proteomes" id="UP001162891"/>
    </source>
</evidence>
<dbReference type="PANTHER" id="PTHR30203:SF24">
    <property type="entry name" value="BLR4935 PROTEIN"/>
    <property type="match status" value="1"/>
</dbReference>
<reference evidence="3" key="1">
    <citation type="journal article" date="2022" name="Int. J. Syst. Evol. Microbiol.">
        <title>Anaeromyxobacter oryzae sp. nov., Anaeromyxobacter diazotrophicus sp. nov. and Anaeromyxobacter paludicola sp. nov., isolated from paddy soils.</title>
        <authorList>
            <person name="Itoh H."/>
            <person name="Xu Z."/>
            <person name="Mise K."/>
            <person name="Masuda Y."/>
            <person name="Ushijima N."/>
            <person name="Hayakawa C."/>
            <person name="Shiratori Y."/>
            <person name="Senoo K."/>
        </authorList>
    </citation>
    <scope>NUCLEOTIDE SEQUENCE [LARGE SCALE GENOMIC DNA]</scope>
    <source>
        <strain evidence="3">Red232</strain>
    </source>
</reference>
<dbReference type="SUPFAM" id="SSF56954">
    <property type="entry name" value="Outer membrane efflux proteins (OEP)"/>
    <property type="match status" value="1"/>
</dbReference>
<proteinExistence type="inferred from homology"/>
<dbReference type="InterPro" id="IPR003423">
    <property type="entry name" value="OMP_efflux"/>
</dbReference>
<name>A0ABM7WYR7_9BACT</name>
<dbReference type="RefSeq" id="WP_248353133.1">
    <property type="nucleotide sequence ID" value="NZ_AP025591.1"/>
</dbReference>
<evidence type="ECO:0000313" key="2">
    <source>
        <dbReference type="EMBL" id="BDG04681.1"/>
    </source>
</evidence>
<comment type="similarity">
    <text evidence="1">Belongs to the outer membrane factor (OMF) (TC 1.B.17) family.</text>
</comment>
<dbReference type="InterPro" id="IPR010131">
    <property type="entry name" value="MdtP/NodT-like"/>
</dbReference>
<dbReference type="Proteomes" id="UP001162891">
    <property type="component" value="Chromosome"/>
</dbReference>
<keyword evidence="3" id="KW-1185">Reference proteome</keyword>
<dbReference type="Pfam" id="PF02321">
    <property type="entry name" value="OEP"/>
    <property type="match status" value="2"/>
</dbReference>
<dbReference type="Gene3D" id="1.20.1600.10">
    <property type="entry name" value="Outer membrane efflux proteins (OEP)"/>
    <property type="match status" value="1"/>
</dbReference>
<accession>A0ABM7WYR7</accession>
<dbReference type="EMBL" id="AP025591">
    <property type="protein sequence ID" value="BDG04681.1"/>
    <property type="molecule type" value="Genomic_DNA"/>
</dbReference>
<sequence length="421" mass="44415">MFAVALVALAASAPAGRPVWTEADAVAAFEKNSPALVDARFAEATARAEAVQAGARPNPNLSTALGNIPLQANLTGSGNGAGFAHNYTTNLELDQPIELGGKRGKRLAAARSAVEEARLGVDDARRSAVYALRTAFWNAVRARERRALAEAVKARYGETLRIMRARFASEDISAVDLDRVELEGSKQENDLADAVAAERAAVAELLRLAGPGAPPDVDVQGTLRTAPAPLDEAALTTRALASRPDLARARAALSTARAGADLARAERIPDVTVGVAWTHSAAVAAGDNPDALAVTLSLPLPIFDRRRGEVQKADVAVSAAERTLAATEAGIGRDVAGAWARYAAAAEKVARYEGGALTRADRALEVMEKTYRAGEKSLLEFLEAERTDIALRADYLDTLYELREARLELEQAVGAQLPEAA</sequence>